<dbReference type="GeneID" id="106671903"/>
<dbReference type="PANTHER" id="PTHR19288:SF46">
    <property type="entry name" value="HALOACID DEHALOGENASE-LIKE HYDROLASE DOMAIN-CONTAINING PROTEIN 2"/>
    <property type="match status" value="1"/>
</dbReference>
<dbReference type="KEGG" id="clec:106671903"/>
<evidence type="ECO:0000313" key="6">
    <source>
        <dbReference type="EnsemblMetazoa" id="XP_014258361.1"/>
    </source>
</evidence>
<dbReference type="AlphaFoldDB" id="A0A8I6S7K4"/>
<evidence type="ECO:0000256" key="2">
    <source>
        <dbReference type="ARBA" id="ARBA00007958"/>
    </source>
</evidence>
<dbReference type="Gene3D" id="3.40.50.1000">
    <property type="entry name" value="HAD superfamily/HAD-like"/>
    <property type="match status" value="2"/>
</dbReference>
<comment type="similarity">
    <text evidence="2">Belongs to the HAD-like hydrolase superfamily.</text>
</comment>
<dbReference type="Proteomes" id="UP000494040">
    <property type="component" value="Unassembled WGS sequence"/>
</dbReference>
<evidence type="ECO:0000256" key="1">
    <source>
        <dbReference type="ARBA" id="ARBA00001946"/>
    </source>
</evidence>
<dbReference type="GO" id="GO:0016791">
    <property type="term" value="F:phosphatase activity"/>
    <property type="evidence" value="ECO:0007669"/>
    <property type="project" value="InterPro"/>
</dbReference>
<dbReference type="GO" id="GO:0046872">
    <property type="term" value="F:metal ion binding"/>
    <property type="evidence" value="ECO:0007669"/>
    <property type="project" value="UniProtKB-KW"/>
</dbReference>
<dbReference type="OrthoDB" id="426235at2759"/>
<reference evidence="6" key="1">
    <citation type="submission" date="2022-01" db="UniProtKB">
        <authorList>
            <consortium name="EnsemblMetazoa"/>
        </authorList>
    </citation>
    <scope>IDENTIFICATION</scope>
</reference>
<keyword evidence="4" id="KW-0460">Magnesium</keyword>
<accession>A0A8I6S7K4</accession>
<dbReference type="InterPro" id="IPR023214">
    <property type="entry name" value="HAD_sf"/>
</dbReference>
<dbReference type="SUPFAM" id="SSF56784">
    <property type="entry name" value="HAD-like"/>
    <property type="match status" value="1"/>
</dbReference>
<sequence>MGCTMAGQKGLDTTQTISRTVRCILVDLSGTVHVDDELTKDALPTLKALRESDCHIRFVTNTTKESKRQLRDRLYRLGFKIHEYEIYSSLVAAVNLIKKENLRPLLLVDNQAMEDFKDVCDFEGHPNAVVIGLAPDKFNRHSLNVAFRLIIEGAKLIAIHEGRFYRSRTGLSLGPGPFVKMLEYATNKPATIVGKPSTEFFKHALGDIPPSQAVMIGDDVRDDIKGAQDLGIRGFLVKTGKYRPGDEHLIENPPYSVVENFAEAVEKVLKSSRI</sequence>
<dbReference type="OMA" id="RKPIESW"/>
<dbReference type="Pfam" id="PF13242">
    <property type="entry name" value="Hydrolase_like"/>
    <property type="match status" value="1"/>
</dbReference>
<comment type="cofactor">
    <cofactor evidence="1">
        <name>Mg(2+)</name>
        <dbReference type="ChEBI" id="CHEBI:18420"/>
    </cofactor>
</comment>
<keyword evidence="7" id="KW-1185">Reference proteome</keyword>
<dbReference type="Pfam" id="PF13344">
    <property type="entry name" value="Hydrolase_6"/>
    <property type="match status" value="1"/>
</dbReference>
<organism evidence="6 7">
    <name type="scientific">Cimex lectularius</name>
    <name type="common">Bed bug</name>
    <name type="synonym">Acanthia lectularia</name>
    <dbReference type="NCBI Taxonomy" id="79782"/>
    <lineage>
        <taxon>Eukaryota</taxon>
        <taxon>Metazoa</taxon>
        <taxon>Ecdysozoa</taxon>
        <taxon>Arthropoda</taxon>
        <taxon>Hexapoda</taxon>
        <taxon>Insecta</taxon>
        <taxon>Pterygota</taxon>
        <taxon>Neoptera</taxon>
        <taxon>Paraneoptera</taxon>
        <taxon>Hemiptera</taxon>
        <taxon>Heteroptera</taxon>
        <taxon>Panheteroptera</taxon>
        <taxon>Cimicomorpha</taxon>
        <taxon>Cimicidae</taxon>
        <taxon>Cimex</taxon>
    </lineage>
</organism>
<name>A0A8I6S7K4_CIMLE</name>
<dbReference type="InterPro" id="IPR036412">
    <property type="entry name" value="HAD-like_sf"/>
</dbReference>
<evidence type="ECO:0000313" key="7">
    <source>
        <dbReference type="Proteomes" id="UP000494040"/>
    </source>
</evidence>
<dbReference type="GO" id="GO:0005737">
    <property type="term" value="C:cytoplasm"/>
    <property type="evidence" value="ECO:0007669"/>
    <property type="project" value="TreeGrafter"/>
</dbReference>
<proteinExistence type="inferred from homology"/>
<dbReference type="EnsemblMetazoa" id="XM_014402875.2">
    <property type="protein sequence ID" value="XP_014258361.1"/>
    <property type="gene ID" value="LOC106671903"/>
</dbReference>
<dbReference type="NCBIfam" id="TIGR01458">
    <property type="entry name" value="HAD-SF-IIA-hyp3"/>
    <property type="match status" value="1"/>
</dbReference>
<dbReference type="InterPro" id="IPR006357">
    <property type="entry name" value="HAD-SF_hydro_IIA"/>
</dbReference>
<dbReference type="InterPro" id="IPR006355">
    <property type="entry name" value="LHPP/HDHD2"/>
</dbReference>
<evidence type="ECO:0000256" key="3">
    <source>
        <dbReference type="ARBA" id="ARBA00022723"/>
    </source>
</evidence>
<dbReference type="RefSeq" id="XP_014258361.1">
    <property type="nucleotide sequence ID" value="XM_014402875.2"/>
</dbReference>
<evidence type="ECO:0000256" key="4">
    <source>
        <dbReference type="ARBA" id="ARBA00022842"/>
    </source>
</evidence>
<dbReference type="PANTHER" id="PTHR19288">
    <property type="entry name" value="4-NITROPHENYLPHOSPHATASE-RELATED"/>
    <property type="match status" value="1"/>
</dbReference>
<evidence type="ECO:0000256" key="5">
    <source>
        <dbReference type="ARBA" id="ARBA00039666"/>
    </source>
</evidence>
<keyword evidence="3" id="KW-0479">Metal-binding</keyword>
<protein>
    <recommendedName>
        <fullName evidence="5">Haloacid dehalogenase-like hydrolase domain-containing protein 2</fullName>
    </recommendedName>
</protein>